<feature type="transmembrane region" description="Helical" evidence="1">
    <location>
        <begin position="108"/>
        <end position="127"/>
    </location>
</feature>
<dbReference type="AlphaFoldDB" id="A0A934IMJ9"/>
<dbReference type="EMBL" id="JAEKJA010000003">
    <property type="protein sequence ID" value="MBJ3775191.1"/>
    <property type="molecule type" value="Genomic_DNA"/>
</dbReference>
<comment type="caution">
    <text evidence="3">The sequence shown here is derived from an EMBL/GenBank/DDBJ whole genome shotgun (WGS) entry which is preliminary data.</text>
</comment>
<dbReference type="InterPro" id="IPR050697">
    <property type="entry name" value="Adenylyl/Guanylyl_Cyclase_3/4"/>
</dbReference>
<dbReference type="SMART" id="SM00044">
    <property type="entry name" value="CYCc"/>
    <property type="match status" value="1"/>
</dbReference>
<organism evidence="3 4">
    <name type="scientific">Acuticoccus mangrovi</name>
    <dbReference type="NCBI Taxonomy" id="2796142"/>
    <lineage>
        <taxon>Bacteria</taxon>
        <taxon>Pseudomonadati</taxon>
        <taxon>Pseudomonadota</taxon>
        <taxon>Alphaproteobacteria</taxon>
        <taxon>Hyphomicrobiales</taxon>
        <taxon>Amorphaceae</taxon>
        <taxon>Acuticoccus</taxon>
    </lineage>
</organism>
<keyword evidence="1" id="KW-0812">Transmembrane</keyword>
<dbReference type="PANTHER" id="PTHR43081">
    <property type="entry name" value="ADENYLATE CYCLASE, TERMINAL-DIFFERENTIATION SPECIFIC-RELATED"/>
    <property type="match status" value="1"/>
</dbReference>
<feature type="transmembrane region" description="Helical" evidence="1">
    <location>
        <begin position="134"/>
        <end position="155"/>
    </location>
</feature>
<reference evidence="3" key="1">
    <citation type="submission" date="2020-12" db="EMBL/GenBank/DDBJ databases">
        <title>Bacterial taxonomy.</title>
        <authorList>
            <person name="Pan X."/>
        </authorList>
    </citation>
    <scope>NUCLEOTIDE SEQUENCE</scope>
    <source>
        <strain evidence="3">B2012</strain>
    </source>
</reference>
<evidence type="ECO:0000259" key="2">
    <source>
        <dbReference type="PROSITE" id="PS50125"/>
    </source>
</evidence>
<evidence type="ECO:0000313" key="3">
    <source>
        <dbReference type="EMBL" id="MBJ3775191.1"/>
    </source>
</evidence>
<dbReference type="GO" id="GO:0035556">
    <property type="term" value="P:intracellular signal transduction"/>
    <property type="evidence" value="ECO:0007669"/>
    <property type="project" value="InterPro"/>
</dbReference>
<feature type="transmembrane region" description="Helical" evidence="1">
    <location>
        <begin position="175"/>
        <end position="194"/>
    </location>
</feature>
<dbReference type="PANTHER" id="PTHR43081:SF20">
    <property type="entry name" value="TWO-COMPONENT RESPONSE REGULATOR"/>
    <property type="match status" value="1"/>
</dbReference>
<dbReference type="Gene3D" id="3.30.70.1230">
    <property type="entry name" value="Nucleotide cyclase"/>
    <property type="match status" value="1"/>
</dbReference>
<feature type="domain" description="Guanylate cyclase" evidence="2">
    <location>
        <begin position="242"/>
        <end position="374"/>
    </location>
</feature>
<accession>A0A934IMJ9</accession>
<dbReference type="PROSITE" id="PS50125">
    <property type="entry name" value="GUANYLATE_CYCLASE_2"/>
    <property type="match status" value="1"/>
</dbReference>
<dbReference type="CDD" id="cd07302">
    <property type="entry name" value="CHD"/>
    <property type="match status" value="1"/>
</dbReference>
<sequence>MRRLVYDAERRAERVIGIIRILMACGLGVILYLTMAGVAPPAHLPVSKQVSLAWVTLAGYAALGVLAIVLSFRPLFRHAFIFLFVTADAVFLAMSLDASLSNSGLTRNYLTALPGVWLLPIILAFGAMRYSPWLQIWGLVALIGGLVIVGVPTTSEWTLPPSTTILTSLFAHPPNIMRSAMILMACIVIALAAGRIRGHLREALEEGLRRRSLTKYLPPKVAALIEERNSHELRTGRRQPVVVMFVDIRGFTRRSEAMAPEAVGRFLSRYRAALDAAATQCGGIIDKFIGDGAMIVFGVPDPQPDDAVRALDCARIISAAVAEWSAACVAAGDPPVAIGIGINAGEAFVGAVGDDARLEFTVVGDTVNVAARAEEETRAQHAEIIATDAVLVAAGERDGATAAGWRALPPTPIRGRSAPVALWMLDSGCERAA</sequence>
<protein>
    <submittedName>
        <fullName evidence="3">Adenylate/guanylate cyclase domain-containing protein</fullName>
    </submittedName>
</protein>
<dbReference type="InterPro" id="IPR001054">
    <property type="entry name" value="A/G_cyclase"/>
</dbReference>
<proteinExistence type="predicted"/>
<gene>
    <name evidence="3" type="ORF">JCR33_05795</name>
</gene>
<feature type="transmembrane region" description="Helical" evidence="1">
    <location>
        <begin position="79"/>
        <end position="96"/>
    </location>
</feature>
<evidence type="ECO:0000256" key="1">
    <source>
        <dbReference type="SAM" id="Phobius"/>
    </source>
</evidence>
<feature type="transmembrane region" description="Helical" evidence="1">
    <location>
        <begin position="51"/>
        <end position="72"/>
    </location>
</feature>
<dbReference type="Pfam" id="PF00211">
    <property type="entry name" value="Guanylate_cyc"/>
    <property type="match status" value="1"/>
</dbReference>
<keyword evidence="1" id="KW-1133">Transmembrane helix</keyword>
<keyword evidence="1" id="KW-0472">Membrane</keyword>
<feature type="transmembrane region" description="Helical" evidence="1">
    <location>
        <begin position="21"/>
        <end position="39"/>
    </location>
</feature>
<dbReference type="Proteomes" id="UP000609531">
    <property type="component" value="Unassembled WGS sequence"/>
</dbReference>
<name>A0A934IMJ9_9HYPH</name>
<dbReference type="GO" id="GO:0006171">
    <property type="term" value="P:cAMP biosynthetic process"/>
    <property type="evidence" value="ECO:0007669"/>
    <property type="project" value="TreeGrafter"/>
</dbReference>
<keyword evidence="4" id="KW-1185">Reference proteome</keyword>
<evidence type="ECO:0000313" key="4">
    <source>
        <dbReference type="Proteomes" id="UP000609531"/>
    </source>
</evidence>
<dbReference type="SUPFAM" id="SSF55073">
    <property type="entry name" value="Nucleotide cyclase"/>
    <property type="match status" value="1"/>
</dbReference>
<dbReference type="InterPro" id="IPR029787">
    <property type="entry name" value="Nucleotide_cyclase"/>
</dbReference>
<dbReference type="RefSeq" id="WP_198881071.1">
    <property type="nucleotide sequence ID" value="NZ_JAEKJA010000003.1"/>
</dbReference>
<dbReference type="GO" id="GO:0004016">
    <property type="term" value="F:adenylate cyclase activity"/>
    <property type="evidence" value="ECO:0007669"/>
    <property type="project" value="UniProtKB-ARBA"/>
</dbReference>